<dbReference type="Proteomes" id="UP001141327">
    <property type="component" value="Unassembled WGS sequence"/>
</dbReference>
<evidence type="ECO:0000259" key="2">
    <source>
        <dbReference type="Pfam" id="PF00149"/>
    </source>
</evidence>
<organism evidence="3 4">
    <name type="scientific">Paratrimastix pyriformis</name>
    <dbReference type="NCBI Taxonomy" id="342808"/>
    <lineage>
        <taxon>Eukaryota</taxon>
        <taxon>Metamonada</taxon>
        <taxon>Preaxostyla</taxon>
        <taxon>Paratrimastigidae</taxon>
        <taxon>Paratrimastix</taxon>
    </lineage>
</organism>
<dbReference type="Gene3D" id="3.60.21.10">
    <property type="match status" value="1"/>
</dbReference>
<accession>A0ABQ8ULV9</accession>
<evidence type="ECO:0000313" key="3">
    <source>
        <dbReference type="EMBL" id="KAJ4460168.1"/>
    </source>
</evidence>
<feature type="region of interest" description="Disordered" evidence="1">
    <location>
        <begin position="332"/>
        <end position="378"/>
    </location>
</feature>
<comment type="caution">
    <text evidence="3">The sequence shown here is derived from an EMBL/GenBank/DDBJ whole genome shotgun (WGS) entry which is preliminary data.</text>
</comment>
<feature type="compositionally biased region" description="Low complexity" evidence="1">
    <location>
        <begin position="239"/>
        <end position="258"/>
    </location>
</feature>
<reference evidence="3" key="1">
    <citation type="journal article" date="2022" name="bioRxiv">
        <title>Genomics of Preaxostyla Flagellates Illuminates Evolutionary Transitions and the Path Towards Mitochondrial Loss.</title>
        <authorList>
            <person name="Novak L.V.F."/>
            <person name="Treitli S.C."/>
            <person name="Pyrih J."/>
            <person name="Halakuc P."/>
            <person name="Pipaliya S.V."/>
            <person name="Vacek V."/>
            <person name="Brzon O."/>
            <person name="Soukal P."/>
            <person name="Eme L."/>
            <person name="Dacks J.B."/>
            <person name="Karnkowska A."/>
            <person name="Elias M."/>
            <person name="Hampl V."/>
        </authorList>
    </citation>
    <scope>NUCLEOTIDE SEQUENCE</scope>
    <source>
        <strain evidence="3">RCP-MX</strain>
    </source>
</reference>
<dbReference type="PANTHER" id="PTHR37523">
    <property type="entry name" value="METALLOPHOSPHOESTERASE"/>
    <property type="match status" value="1"/>
</dbReference>
<name>A0ABQ8ULV9_9EUKA</name>
<dbReference type="CDD" id="cd00838">
    <property type="entry name" value="MPP_superfamily"/>
    <property type="match status" value="1"/>
</dbReference>
<dbReference type="InterPro" id="IPR029052">
    <property type="entry name" value="Metallo-depent_PP-like"/>
</dbReference>
<evidence type="ECO:0000313" key="4">
    <source>
        <dbReference type="Proteomes" id="UP001141327"/>
    </source>
</evidence>
<feature type="region of interest" description="Disordered" evidence="1">
    <location>
        <begin position="236"/>
        <end position="258"/>
    </location>
</feature>
<protein>
    <recommendedName>
        <fullName evidence="2">Calcineurin-like phosphoesterase domain-containing protein</fullName>
    </recommendedName>
</protein>
<dbReference type="InterPro" id="IPR004843">
    <property type="entry name" value="Calcineurin-like_PHP"/>
</dbReference>
<keyword evidence="4" id="KW-1185">Reference proteome</keyword>
<proteinExistence type="predicted"/>
<feature type="domain" description="Calcineurin-like phosphoesterase" evidence="2">
    <location>
        <begin position="16"/>
        <end position="149"/>
    </location>
</feature>
<feature type="compositionally biased region" description="Low complexity" evidence="1">
    <location>
        <begin position="352"/>
        <end position="362"/>
    </location>
</feature>
<dbReference type="PANTHER" id="PTHR37523:SF1">
    <property type="entry name" value="CALCINEURIN-LIKE PHOSPHOESTERASE DOMAIN-CONTAINING PROTEIN"/>
    <property type="match status" value="1"/>
</dbReference>
<sequence>MQSLKPIPLVEDLSTIRFIIVSDIHEQFQYRLLVSLAIYIVSLRLVPLLSQWVQNHRAYPDFIICLGDVVTLPHPEKATVDQITEAESRVSTALFGLETIGQRVVFIPGNHDPPATVLPNPPSYSAGTVISHMTAVRLLPDLVLACIGGSIPGYRNKEPCWDSFPWDSEHAFRQALLASPFYSLFAPRRADMLQQHRGTIRMHLARMALANTPQGGPSTTSPAPTPARTSMWELDETDSAAQPTATSTATSTSTAAAAAAAPAPVPSLATVPSVMAQPFDEEGGHSHWGGQPLGAGLASLQAEIQSGGESAPAYVKQAVHTGDTVILATHMGPAGSPERGVACARARPPEPRAGAEPQGGPAVLNPGPFKSAHGPCVV</sequence>
<dbReference type="EMBL" id="JAPMOS010000014">
    <property type="protein sequence ID" value="KAJ4460168.1"/>
    <property type="molecule type" value="Genomic_DNA"/>
</dbReference>
<dbReference type="SUPFAM" id="SSF56300">
    <property type="entry name" value="Metallo-dependent phosphatases"/>
    <property type="match status" value="1"/>
</dbReference>
<evidence type="ECO:0000256" key="1">
    <source>
        <dbReference type="SAM" id="MobiDB-lite"/>
    </source>
</evidence>
<dbReference type="Pfam" id="PF00149">
    <property type="entry name" value="Metallophos"/>
    <property type="match status" value="1"/>
</dbReference>
<gene>
    <name evidence="3" type="ORF">PAPYR_3556</name>
</gene>